<name>A0ABY6CL68_9BACT</name>
<keyword evidence="2" id="KW-0813">Transport</keyword>
<dbReference type="InterPro" id="IPR003593">
    <property type="entry name" value="AAA+_ATPase"/>
</dbReference>
<evidence type="ECO:0000256" key="2">
    <source>
        <dbReference type="ARBA" id="ARBA00022448"/>
    </source>
</evidence>
<gene>
    <name evidence="6" type="ORF">N6H18_12990</name>
</gene>
<proteinExistence type="inferred from homology"/>
<dbReference type="Proteomes" id="UP001065174">
    <property type="component" value="Chromosome"/>
</dbReference>
<dbReference type="PROSITE" id="PS50893">
    <property type="entry name" value="ABC_TRANSPORTER_2"/>
    <property type="match status" value="1"/>
</dbReference>
<dbReference type="RefSeq" id="WP_262308705.1">
    <property type="nucleotide sequence ID" value="NZ_CP106679.1"/>
</dbReference>
<evidence type="ECO:0000259" key="5">
    <source>
        <dbReference type="PROSITE" id="PS50893"/>
    </source>
</evidence>
<dbReference type="GO" id="GO:0005524">
    <property type="term" value="F:ATP binding"/>
    <property type="evidence" value="ECO:0007669"/>
    <property type="project" value="UniProtKB-KW"/>
</dbReference>
<keyword evidence="3" id="KW-0547">Nucleotide-binding</keyword>
<dbReference type="PANTHER" id="PTHR43335">
    <property type="entry name" value="ABC TRANSPORTER, ATP-BINDING PROTEIN"/>
    <property type="match status" value="1"/>
</dbReference>
<comment type="similarity">
    <text evidence="1">Belongs to the ABC transporter superfamily.</text>
</comment>
<dbReference type="Pfam" id="PF00005">
    <property type="entry name" value="ABC_tran"/>
    <property type="match status" value="1"/>
</dbReference>
<protein>
    <submittedName>
        <fullName evidence="6">ATP-binding cassette domain-containing protein</fullName>
    </submittedName>
</protein>
<dbReference type="PROSITE" id="PS00211">
    <property type="entry name" value="ABC_TRANSPORTER_1"/>
    <property type="match status" value="1"/>
</dbReference>
<dbReference type="Gene3D" id="3.40.50.300">
    <property type="entry name" value="P-loop containing nucleotide triphosphate hydrolases"/>
    <property type="match status" value="1"/>
</dbReference>
<accession>A0ABY6CL68</accession>
<feature type="domain" description="ABC transporter" evidence="5">
    <location>
        <begin position="4"/>
        <end position="227"/>
    </location>
</feature>
<dbReference type="SUPFAM" id="SSF52540">
    <property type="entry name" value="P-loop containing nucleoside triphosphate hydrolases"/>
    <property type="match status" value="1"/>
</dbReference>
<keyword evidence="7" id="KW-1185">Reference proteome</keyword>
<evidence type="ECO:0000313" key="6">
    <source>
        <dbReference type="EMBL" id="UXP31265.1"/>
    </source>
</evidence>
<evidence type="ECO:0000256" key="4">
    <source>
        <dbReference type="ARBA" id="ARBA00022840"/>
    </source>
</evidence>
<reference evidence="6" key="1">
    <citation type="submission" date="2022-09" db="EMBL/GenBank/DDBJ databases">
        <title>Comparative genomics and taxonomic characterization of three novel marine species of genus Reichenbachiella exhibiting antioxidant and polysaccharide degradation activities.</title>
        <authorList>
            <person name="Muhammad N."/>
            <person name="Lee Y.-J."/>
            <person name="Ko J."/>
            <person name="Kim S.-G."/>
        </authorList>
    </citation>
    <scope>NUCLEOTIDE SEQUENCE</scope>
    <source>
        <strain evidence="6">BKB1-1</strain>
    </source>
</reference>
<dbReference type="InterPro" id="IPR003439">
    <property type="entry name" value="ABC_transporter-like_ATP-bd"/>
</dbReference>
<dbReference type="InterPro" id="IPR027417">
    <property type="entry name" value="P-loop_NTPase"/>
</dbReference>
<evidence type="ECO:0000313" key="7">
    <source>
        <dbReference type="Proteomes" id="UP001065174"/>
    </source>
</evidence>
<dbReference type="InterPro" id="IPR017871">
    <property type="entry name" value="ABC_transporter-like_CS"/>
</dbReference>
<sequence length="297" mass="32898">MSILQVKKLTKHFGSRTAVNAIDLQIEAGQVFGLLGPNGSGKTTTLAMLLGVLRPSAGDFTWFDQPASAESRKRIGAILETPCFYPYLTATDNLKAVAEIKGCSYNRIDITLKEVGLLDRKYDKFQTYSLGMKQRLAIASALLADPQVLILDEPTNGLDPAGIVEIREIIQKIAQTGKTIILASHLLSEVQKVCSHFAVLKAGRLLHQGSIHDIEQEKTTIEVGASNMILLRETLDQLKGIRNILQDGDFYRLEVEHEVTTEYIMQHLHAKGITPSHLLKKQGNLEQQFLKILADNE</sequence>
<evidence type="ECO:0000256" key="3">
    <source>
        <dbReference type="ARBA" id="ARBA00022741"/>
    </source>
</evidence>
<dbReference type="PANTHER" id="PTHR43335:SF2">
    <property type="entry name" value="ABC TRANSPORTER, ATP-BINDING PROTEIN"/>
    <property type="match status" value="1"/>
</dbReference>
<organism evidence="6 7">
    <name type="scientific">Reichenbachiella agarivorans</name>
    <dbReference type="NCBI Taxonomy" id="2979464"/>
    <lineage>
        <taxon>Bacteria</taxon>
        <taxon>Pseudomonadati</taxon>
        <taxon>Bacteroidota</taxon>
        <taxon>Cytophagia</taxon>
        <taxon>Cytophagales</taxon>
        <taxon>Reichenbachiellaceae</taxon>
        <taxon>Reichenbachiella</taxon>
    </lineage>
</organism>
<dbReference type="EMBL" id="CP106679">
    <property type="protein sequence ID" value="UXP31265.1"/>
    <property type="molecule type" value="Genomic_DNA"/>
</dbReference>
<dbReference type="SMART" id="SM00382">
    <property type="entry name" value="AAA"/>
    <property type="match status" value="1"/>
</dbReference>
<keyword evidence="4 6" id="KW-0067">ATP-binding</keyword>
<evidence type="ECO:0000256" key="1">
    <source>
        <dbReference type="ARBA" id="ARBA00005417"/>
    </source>
</evidence>